<comment type="subcellular location">
    <subcellularLocation>
        <location evidence="1 9 11">Nucleus</location>
    </subcellularLocation>
</comment>
<accession>A0ABM1TAN6</accession>
<keyword evidence="4 10" id="KW-0862">Zinc</keyword>
<proteinExistence type="predicted"/>
<dbReference type="SMART" id="SM00132">
    <property type="entry name" value="LIM"/>
    <property type="match status" value="1"/>
</dbReference>
<dbReference type="Pfam" id="PF00046">
    <property type="entry name" value="Homeodomain"/>
    <property type="match status" value="1"/>
</dbReference>
<dbReference type="CDD" id="cd00086">
    <property type="entry name" value="homeodomain"/>
    <property type="match status" value="1"/>
</dbReference>
<gene>
    <name evidence="15" type="primary">LOC106468875</name>
</gene>
<dbReference type="InterPro" id="IPR009057">
    <property type="entry name" value="Homeodomain-like_sf"/>
</dbReference>
<dbReference type="PANTHER" id="PTHR24208:SF105">
    <property type="entry name" value="DLIM1"/>
    <property type="match status" value="1"/>
</dbReference>
<sequence>MKCDVRMTMPKSTEIRRFGTKCSRCGQGISPTDLVRRARTNVFHLSCFTCLVCQKQPSTGEELYILDDNRFICKDDYLHNRYRQRSKRRGPRTTIKAKQLEMLKAAFAATPKPTRHTREQLAQETGLNMRVIQVWFQNRRSKERRMKELSHLGTRRHCFRGARRAMRSLRSGLNSDRDDNSEMACPNTSHGYFSDTVSPYNFPCGVQRLYDYYPGHQSPEGLTFSPGAMATLSRSGENLEQLSRMVTTTDPGHISLLADVPHLHLDSDQTRHRSNSTTELCLLPGVLPDGYCLSRSSVDSISHREVSHLAFSETP</sequence>
<feature type="DNA-binding region" description="Homeobox" evidence="9">
    <location>
        <begin position="88"/>
        <end position="147"/>
    </location>
</feature>
<name>A0ABM1TAN6_LIMPO</name>
<dbReference type="InterPro" id="IPR001356">
    <property type="entry name" value="HD"/>
</dbReference>
<evidence type="ECO:0000256" key="1">
    <source>
        <dbReference type="ARBA" id="ARBA00004123"/>
    </source>
</evidence>
<evidence type="ECO:0000256" key="7">
    <source>
        <dbReference type="ARBA" id="ARBA00023155"/>
    </source>
</evidence>
<evidence type="ECO:0000256" key="8">
    <source>
        <dbReference type="ARBA" id="ARBA00023242"/>
    </source>
</evidence>
<keyword evidence="8 9" id="KW-0539">Nucleus</keyword>
<evidence type="ECO:0000313" key="15">
    <source>
        <dbReference type="RefSeq" id="XP_022252942.1"/>
    </source>
</evidence>
<dbReference type="PANTHER" id="PTHR24208">
    <property type="entry name" value="LIM/HOMEOBOX PROTEIN LHX"/>
    <property type="match status" value="1"/>
</dbReference>
<reference evidence="15" key="1">
    <citation type="submission" date="2025-08" db="UniProtKB">
        <authorList>
            <consortium name="RefSeq"/>
        </authorList>
    </citation>
    <scope>IDENTIFICATION</scope>
    <source>
        <tissue evidence="15">Muscle</tissue>
    </source>
</reference>
<evidence type="ECO:0000256" key="9">
    <source>
        <dbReference type="PROSITE-ProRule" id="PRU00108"/>
    </source>
</evidence>
<keyword evidence="7 9" id="KW-0371">Homeobox</keyword>
<protein>
    <submittedName>
        <fullName evidence="15">LIM/homeobox protein Lhx1-like</fullName>
    </submittedName>
</protein>
<dbReference type="GeneID" id="106468875"/>
<dbReference type="Proteomes" id="UP000694941">
    <property type="component" value="Unplaced"/>
</dbReference>
<dbReference type="PROSITE" id="PS50023">
    <property type="entry name" value="LIM_DOMAIN_2"/>
    <property type="match status" value="1"/>
</dbReference>
<evidence type="ECO:0000256" key="11">
    <source>
        <dbReference type="RuleBase" id="RU000682"/>
    </source>
</evidence>
<organism evidence="14 15">
    <name type="scientific">Limulus polyphemus</name>
    <name type="common">Atlantic horseshoe crab</name>
    <dbReference type="NCBI Taxonomy" id="6850"/>
    <lineage>
        <taxon>Eukaryota</taxon>
        <taxon>Metazoa</taxon>
        <taxon>Ecdysozoa</taxon>
        <taxon>Arthropoda</taxon>
        <taxon>Chelicerata</taxon>
        <taxon>Merostomata</taxon>
        <taxon>Xiphosura</taxon>
        <taxon>Limulidae</taxon>
        <taxon>Limulus</taxon>
    </lineage>
</organism>
<dbReference type="InterPro" id="IPR001781">
    <property type="entry name" value="Znf_LIM"/>
</dbReference>
<keyword evidence="2 10" id="KW-0479">Metal-binding</keyword>
<feature type="non-terminal residue" evidence="15">
    <location>
        <position position="315"/>
    </location>
</feature>
<keyword evidence="6 9" id="KW-0238">DNA-binding</keyword>
<evidence type="ECO:0000256" key="10">
    <source>
        <dbReference type="PROSITE-ProRule" id="PRU00125"/>
    </source>
</evidence>
<keyword evidence="14" id="KW-1185">Reference proteome</keyword>
<dbReference type="InterPro" id="IPR050453">
    <property type="entry name" value="LIM_Homeobox_TF"/>
</dbReference>
<feature type="domain" description="LIM zinc-binding" evidence="12">
    <location>
        <begin position="20"/>
        <end position="83"/>
    </location>
</feature>
<dbReference type="RefSeq" id="XP_022252942.1">
    <property type="nucleotide sequence ID" value="XM_022397234.1"/>
</dbReference>
<dbReference type="InterPro" id="IPR049619">
    <property type="entry name" value="Lhx1/5_LIM2"/>
</dbReference>
<evidence type="ECO:0000256" key="6">
    <source>
        <dbReference type="ARBA" id="ARBA00023125"/>
    </source>
</evidence>
<evidence type="ECO:0000259" key="13">
    <source>
        <dbReference type="PROSITE" id="PS50071"/>
    </source>
</evidence>
<dbReference type="SUPFAM" id="SSF46689">
    <property type="entry name" value="Homeodomain-like"/>
    <property type="match status" value="1"/>
</dbReference>
<dbReference type="Gene3D" id="1.10.10.60">
    <property type="entry name" value="Homeodomain-like"/>
    <property type="match status" value="1"/>
</dbReference>
<evidence type="ECO:0000256" key="4">
    <source>
        <dbReference type="ARBA" id="ARBA00022833"/>
    </source>
</evidence>
<evidence type="ECO:0000313" key="14">
    <source>
        <dbReference type="Proteomes" id="UP000694941"/>
    </source>
</evidence>
<dbReference type="PROSITE" id="PS00027">
    <property type="entry name" value="HOMEOBOX_1"/>
    <property type="match status" value="1"/>
</dbReference>
<dbReference type="CDD" id="cd09375">
    <property type="entry name" value="LIM2_Lhx1_Lhx5"/>
    <property type="match status" value="1"/>
</dbReference>
<keyword evidence="5 10" id="KW-0440">LIM domain</keyword>
<dbReference type="InterPro" id="IPR017970">
    <property type="entry name" value="Homeobox_CS"/>
</dbReference>
<evidence type="ECO:0000259" key="12">
    <source>
        <dbReference type="PROSITE" id="PS50023"/>
    </source>
</evidence>
<keyword evidence="3" id="KW-0677">Repeat</keyword>
<evidence type="ECO:0000256" key="2">
    <source>
        <dbReference type="ARBA" id="ARBA00022723"/>
    </source>
</evidence>
<evidence type="ECO:0000256" key="5">
    <source>
        <dbReference type="ARBA" id="ARBA00023038"/>
    </source>
</evidence>
<dbReference type="Gene3D" id="2.10.110.10">
    <property type="entry name" value="Cysteine Rich Protein"/>
    <property type="match status" value="1"/>
</dbReference>
<evidence type="ECO:0000256" key="3">
    <source>
        <dbReference type="ARBA" id="ARBA00022737"/>
    </source>
</evidence>
<feature type="domain" description="Homeobox" evidence="13">
    <location>
        <begin position="86"/>
        <end position="146"/>
    </location>
</feature>
<dbReference type="Pfam" id="PF00412">
    <property type="entry name" value="LIM"/>
    <property type="match status" value="1"/>
</dbReference>
<dbReference type="SUPFAM" id="SSF57716">
    <property type="entry name" value="Glucocorticoid receptor-like (DNA-binding domain)"/>
    <property type="match status" value="1"/>
</dbReference>
<dbReference type="PROSITE" id="PS50071">
    <property type="entry name" value="HOMEOBOX_2"/>
    <property type="match status" value="1"/>
</dbReference>
<dbReference type="SMART" id="SM00389">
    <property type="entry name" value="HOX"/>
    <property type="match status" value="1"/>
</dbReference>